<dbReference type="AlphaFoldDB" id="A0AB36FNF5"/>
<protein>
    <submittedName>
        <fullName evidence="1">Uncharacterized protein</fullName>
    </submittedName>
</protein>
<evidence type="ECO:0000313" key="2">
    <source>
        <dbReference type="Proteomes" id="UP000095392"/>
    </source>
</evidence>
<evidence type="ECO:0000313" key="1">
    <source>
        <dbReference type="EMBL" id="OES24861.1"/>
    </source>
</evidence>
<name>A0AB36FNF5_ALTMA</name>
<dbReference type="Proteomes" id="UP000095392">
    <property type="component" value="Unassembled WGS sequence"/>
</dbReference>
<comment type="caution">
    <text evidence="1">The sequence shown here is derived from an EMBL/GenBank/DDBJ whole genome shotgun (WGS) entry which is preliminary data.</text>
</comment>
<gene>
    <name evidence="1" type="ORF">BFV95_4620</name>
</gene>
<accession>A0AB36FNF5</accession>
<proteinExistence type="predicted"/>
<sequence>MEKLCKYQVRITGKEVAFVKGALLARIIAAIYFPFCDQDKISIQPICPWEDDWATPYHLSLFHPKRRADLDGNF</sequence>
<dbReference type="RefSeq" id="WP_069945366.1">
    <property type="nucleotide sequence ID" value="NZ_MIPW01000063.1"/>
</dbReference>
<organism evidence="1 2">
    <name type="scientific">Alteromonas macleodii</name>
    <name type="common">Pseudoalteromonas macleodii</name>
    <dbReference type="NCBI Taxonomy" id="28108"/>
    <lineage>
        <taxon>Bacteria</taxon>
        <taxon>Pseudomonadati</taxon>
        <taxon>Pseudomonadota</taxon>
        <taxon>Gammaproteobacteria</taxon>
        <taxon>Alteromonadales</taxon>
        <taxon>Alteromonadaceae</taxon>
        <taxon>Alteromonas/Salinimonas group</taxon>
        <taxon>Alteromonas</taxon>
    </lineage>
</organism>
<keyword evidence="2" id="KW-1185">Reference proteome</keyword>
<dbReference type="EMBL" id="MIPY01000058">
    <property type="protein sequence ID" value="OES24861.1"/>
    <property type="molecule type" value="Genomic_DNA"/>
</dbReference>
<reference evidence="1 2" key="1">
    <citation type="submission" date="2016-09" db="EMBL/GenBank/DDBJ databases">
        <title>Draft Genome Sequence of four Alteromonas macleodii strains isolated from copper coupons and grown long-term at elevated copper levels.</title>
        <authorList>
            <person name="Cusick K."/>
            <person name="Dale J."/>
            <person name="Little B."/>
            <person name="Biffinger J."/>
        </authorList>
    </citation>
    <scope>NUCLEOTIDE SEQUENCE [LARGE SCALE GENOMIC DNA]</scope>
    <source>
        <strain evidence="1 2">KCP01</strain>
    </source>
</reference>